<dbReference type="PANTHER" id="PTHR42909">
    <property type="entry name" value="ZGC:136858"/>
    <property type="match status" value="1"/>
</dbReference>
<keyword evidence="1" id="KW-0479">Metal-binding</keyword>
<dbReference type="GO" id="GO:0046872">
    <property type="term" value="F:metal ion binding"/>
    <property type="evidence" value="ECO:0007669"/>
    <property type="project" value="UniProtKB-KW"/>
</dbReference>
<dbReference type="GO" id="GO:0016798">
    <property type="term" value="F:hydrolase activity, acting on glycosyl bonds"/>
    <property type="evidence" value="ECO:0007669"/>
    <property type="project" value="TreeGrafter"/>
</dbReference>
<dbReference type="EMBL" id="CAJJDN010000080">
    <property type="protein sequence ID" value="CAD8103739.1"/>
    <property type="molecule type" value="Genomic_DNA"/>
</dbReference>
<dbReference type="GO" id="GO:0004730">
    <property type="term" value="F:pseudouridylate synthase activity"/>
    <property type="evidence" value="ECO:0007669"/>
    <property type="project" value="InterPro"/>
</dbReference>
<dbReference type="GO" id="GO:0005737">
    <property type="term" value="C:cytoplasm"/>
    <property type="evidence" value="ECO:0007669"/>
    <property type="project" value="TreeGrafter"/>
</dbReference>
<sequence length="305" mass="32924">MDNLLQISQEVRDAIKNGKGVVALESTIITHGMEYPTNVQTALGVEEEIRSKGAIPATIIIIQGIIRVGLRPEEIEEIGKNKQKYQKCSRRDFAQIIAQKGYGSTTVAATMMIAHMAGIKVFVTGGIGGVHRGAEHTFDISADLVELGQTPVAVICAGAKSILDIPKTLEYLETQGVPVVGYKTKHFPNFFTPDSGLLCSTSINSPQEASELIKAQFNLLKLKNGILFCVPIPQEQAADGLIVQQAINQALKELDDQNVNGALVTPFLLKRVNEITNGMSSKSNVALIRNNARVGAEIAIQFCSK</sequence>
<dbReference type="Pfam" id="PF04227">
    <property type="entry name" value="Indigoidine_A"/>
    <property type="match status" value="1"/>
</dbReference>
<dbReference type="InterPro" id="IPR007342">
    <property type="entry name" value="PsuG"/>
</dbReference>
<dbReference type="HAMAP" id="MF_01876">
    <property type="entry name" value="PsiMP_glycosidase"/>
    <property type="match status" value="1"/>
</dbReference>
<evidence type="ECO:0000256" key="1">
    <source>
        <dbReference type="ARBA" id="ARBA00022723"/>
    </source>
</evidence>
<dbReference type="AlphaFoldDB" id="A0A8S1PKZ4"/>
<dbReference type="OrthoDB" id="198885at2759"/>
<accession>A0A8S1PKZ4</accession>
<organism evidence="2 3">
    <name type="scientific">Paramecium sonneborni</name>
    <dbReference type="NCBI Taxonomy" id="65129"/>
    <lineage>
        <taxon>Eukaryota</taxon>
        <taxon>Sar</taxon>
        <taxon>Alveolata</taxon>
        <taxon>Ciliophora</taxon>
        <taxon>Intramacronucleata</taxon>
        <taxon>Oligohymenophorea</taxon>
        <taxon>Peniculida</taxon>
        <taxon>Parameciidae</taxon>
        <taxon>Paramecium</taxon>
    </lineage>
</organism>
<reference evidence="2" key="1">
    <citation type="submission" date="2021-01" db="EMBL/GenBank/DDBJ databases">
        <authorList>
            <consortium name="Genoscope - CEA"/>
            <person name="William W."/>
        </authorList>
    </citation>
    <scope>NUCLEOTIDE SEQUENCE</scope>
</reference>
<evidence type="ECO:0008006" key="4">
    <source>
        <dbReference type="Google" id="ProtNLM"/>
    </source>
</evidence>
<evidence type="ECO:0000313" key="3">
    <source>
        <dbReference type="Proteomes" id="UP000692954"/>
    </source>
</evidence>
<comment type="caution">
    <text evidence="2">The sequence shown here is derived from an EMBL/GenBank/DDBJ whole genome shotgun (WGS) entry which is preliminary data.</text>
</comment>
<evidence type="ECO:0000313" key="2">
    <source>
        <dbReference type="EMBL" id="CAD8103739.1"/>
    </source>
</evidence>
<name>A0A8S1PKZ4_9CILI</name>
<proteinExistence type="inferred from homology"/>
<dbReference type="Proteomes" id="UP000692954">
    <property type="component" value="Unassembled WGS sequence"/>
</dbReference>
<gene>
    <name evidence="2" type="ORF">PSON_ATCC_30995.1.T0800252</name>
</gene>
<keyword evidence="3" id="KW-1185">Reference proteome</keyword>
<protein>
    <recommendedName>
        <fullName evidence="4">Pseudouridine-5'-phosphate glycosidase</fullName>
    </recommendedName>
</protein>
<dbReference type="PANTHER" id="PTHR42909:SF1">
    <property type="entry name" value="CARBOHYDRATE KINASE PFKB DOMAIN-CONTAINING PROTEIN"/>
    <property type="match status" value="1"/>
</dbReference>